<dbReference type="Proteomes" id="UP000789595">
    <property type="component" value="Unassembled WGS sequence"/>
</dbReference>
<evidence type="ECO:0000256" key="2">
    <source>
        <dbReference type="SAM" id="MobiDB-lite"/>
    </source>
</evidence>
<feature type="compositionally biased region" description="Gly residues" evidence="2">
    <location>
        <begin position="209"/>
        <end position="220"/>
    </location>
</feature>
<dbReference type="PROSITE" id="PS50089">
    <property type="entry name" value="ZF_RING_2"/>
    <property type="match status" value="1"/>
</dbReference>
<evidence type="ECO:0000313" key="4">
    <source>
        <dbReference type="EMBL" id="CAH0374631.1"/>
    </source>
</evidence>
<feature type="compositionally biased region" description="Acidic residues" evidence="2">
    <location>
        <begin position="296"/>
        <end position="308"/>
    </location>
</feature>
<feature type="compositionally biased region" description="Low complexity" evidence="2">
    <location>
        <begin position="262"/>
        <end position="282"/>
    </location>
</feature>
<dbReference type="GO" id="GO:0008270">
    <property type="term" value="F:zinc ion binding"/>
    <property type="evidence" value="ECO:0007669"/>
    <property type="project" value="UniProtKB-KW"/>
</dbReference>
<reference evidence="4" key="1">
    <citation type="submission" date="2021-11" db="EMBL/GenBank/DDBJ databases">
        <authorList>
            <consortium name="Genoscope - CEA"/>
            <person name="William W."/>
        </authorList>
    </citation>
    <scope>NUCLEOTIDE SEQUENCE</scope>
</reference>
<feature type="domain" description="RING-type" evidence="3">
    <location>
        <begin position="516"/>
        <end position="566"/>
    </location>
</feature>
<feature type="compositionally biased region" description="Acidic residues" evidence="2">
    <location>
        <begin position="240"/>
        <end position="261"/>
    </location>
</feature>
<accession>A0A8J2SPH2</accession>
<evidence type="ECO:0000256" key="1">
    <source>
        <dbReference type="PROSITE-ProRule" id="PRU00175"/>
    </source>
</evidence>
<dbReference type="InterPro" id="IPR001841">
    <property type="entry name" value="Znf_RING"/>
</dbReference>
<feature type="compositionally biased region" description="Basic residues" evidence="2">
    <location>
        <begin position="596"/>
        <end position="616"/>
    </location>
</feature>
<protein>
    <recommendedName>
        <fullName evidence="3">RING-type domain-containing protein</fullName>
    </recommendedName>
</protein>
<sequence>MLIKMNDDDDNEADPGPMPLLEDCDSADERERLEASQRVLAQSRAVRKQKEQAQKIQQARLAEEVRRARDKEEAAMAATSALLAAQIKRKQLRSIEAAPEPETSPRSVVMPPYAAWRLNAAPVTLDLAWRGDAKVDDVPPPLVEAEPKPSDVESVVAAMGDDDDKSIVKDVAATDDNDVPVVVEDVAAATGGHKAAHDCQEQPVVETGGTDGAAGGGAENGGADADAHGVDVQSADVEMEGADAEEGGGGDEEEDPLDTDGVEAATGGTEGGVVVEEGAAEGCGTKGVEATRGGADGEEDDPEAMEEEDNDDTIFYVETGVEAGVVEARVVDDVEARDVDDVVVGATGGVVEGDGDAVANAASASAIVRFTAGPLHVSTSALDEVLDVGDPVVAHYGHGLVEGKTVVRKAKELWSKGVVKAVHRVSSRRVTYDILYDDCGTCETGVLASNVRRRSADGCPGHGRPLTSPRAGLDLVEPVPTNAPGHLVESFTTFEVPTAPPPPLITAPTEELTEICTICHHEVSVDCDVVLKCCHVFHMSCLGEYSKHCGHAPTRRSFQVPCANCRVVDRVELGTNPRGPQRYNPQEEAERPQLATKKRPAAAAPKLKKKKKKKASPHTAVVVDENYKPTQVVEPLWHPSGCDLCSRPLVLSAGRAAAFTTGRRVGEEKDLEEDEVRKYLAPEAFPSADDCVALMTVGNGCGDDRICWTTEFGGEGAGAGENAFENHVLLQPEAVSPPMRDALLGRWIEVYWAGDKVWYKGRVVGQKIINGAIQLSVKYVDGEQHDEALQDEPFAGDGVPPDDRKPWYWRYAEPPKTAALPDESADVPPPPEFQLCRELSEVCESVETSSSVEAMEIEAMETHSHAATPKRSLTVTFRLDNAKKQKTDVDAEAEFECKDENQNNAMVLELLAAVAASQRCL</sequence>
<gene>
    <name evidence="4" type="ORF">PECAL_4P19290</name>
</gene>
<comment type="caution">
    <text evidence="4">The sequence shown here is derived from an EMBL/GenBank/DDBJ whole genome shotgun (WGS) entry which is preliminary data.</text>
</comment>
<feature type="region of interest" description="Disordered" evidence="2">
    <location>
        <begin position="193"/>
        <end position="227"/>
    </location>
</feature>
<evidence type="ECO:0000259" key="3">
    <source>
        <dbReference type="PROSITE" id="PS50089"/>
    </source>
</evidence>
<evidence type="ECO:0000313" key="5">
    <source>
        <dbReference type="Proteomes" id="UP000789595"/>
    </source>
</evidence>
<keyword evidence="1" id="KW-0863">Zinc-finger</keyword>
<dbReference type="OrthoDB" id="1916590at2759"/>
<feature type="region of interest" description="Disordered" evidence="2">
    <location>
        <begin position="1"/>
        <end position="34"/>
    </location>
</feature>
<name>A0A8J2SPH2_9STRA</name>
<keyword evidence="5" id="KW-1185">Reference proteome</keyword>
<keyword evidence="1" id="KW-0862">Zinc</keyword>
<proteinExistence type="predicted"/>
<organism evidence="4 5">
    <name type="scientific">Pelagomonas calceolata</name>
    <dbReference type="NCBI Taxonomy" id="35677"/>
    <lineage>
        <taxon>Eukaryota</taxon>
        <taxon>Sar</taxon>
        <taxon>Stramenopiles</taxon>
        <taxon>Ochrophyta</taxon>
        <taxon>Pelagophyceae</taxon>
        <taxon>Pelagomonadales</taxon>
        <taxon>Pelagomonadaceae</taxon>
        <taxon>Pelagomonas</taxon>
    </lineage>
</organism>
<feature type="region of interest" description="Disordered" evidence="2">
    <location>
        <begin position="240"/>
        <end position="308"/>
    </location>
</feature>
<keyword evidence="1" id="KW-0479">Metal-binding</keyword>
<dbReference type="SUPFAM" id="SSF57850">
    <property type="entry name" value="RING/U-box"/>
    <property type="match status" value="1"/>
</dbReference>
<dbReference type="AlphaFoldDB" id="A0A8J2SPH2"/>
<dbReference type="EMBL" id="CAKKNE010000004">
    <property type="protein sequence ID" value="CAH0374631.1"/>
    <property type="molecule type" value="Genomic_DNA"/>
</dbReference>
<feature type="region of interest" description="Disordered" evidence="2">
    <location>
        <begin position="574"/>
        <end position="619"/>
    </location>
</feature>